<keyword evidence="6" id="KW-0137">Centromere</keyword>
<dbReference type="GO" id="GO:0007052">
    <property type="term" value="P:mitotic spindle organization"/>
    <property type="evidence" value="ECO:0007669"/>
    <property type="project" value="TreeGrafter"/>
</dbReference>
<reference evidence="9 10" key="1">
    <citation type="journal article" date="2018" name="Nat. Ecol. Evol.">
        <title>Shark genomes provide insights into elasmobranch evolution and the origin of vertebrates.</title>
        <authorList>
            <person name="Hara Y"/>
            <person name="Yamaguchi K"/>
            <person name="Onimaru K"/>
            <person name="Kadota M"/>
            <person name="Koyanagi M"/>
            <person name="Keeley SD"/>
            <person name="Tatsumi K"/>
            <person name="Tanaka K"/>
            <person name="Motone F"/>
            <person name="Kageyama Y"/>
            <person name="Nozu R"/>
            <person name="Adachi N"/>
            <person name="Nishimura O"/>
            <person name="Nakagawa R"/>
            <person name="Tanegashima C"/>
            <person name="Kiyatake I"/>
            <person name="Matsumoto R"/>
            <person name="Murakumo K"/>
            <person name="Nishida K"/>
            <person name="Terakita A"/>
            <person name="Kuratani S"/>
            <person name="Sato K"/>
            <person name="Hyodo S Kuraku.S."/>
        </authorList>
    </citation>
    <scope>NUCLEOTIDE SEQUENCE [LARGE SCALE GENOMIC DNA]</scope>
</reference>
<dbReference type="GO" id="GO:0007059">
    <property type="term" value="P:chromosome segregation"/>
    <property type="evidence" value="ECO:0007669"/>
    <property type="project" value="TreeGrafter"/>
</dbReference>
<dbReference type="STRING" id="75743.A0A401PM49"/>
<dbReference type="OMA" id="HRNVQYE"/>
<evidence type="ECO:0000313" key="10">
    <source>
        <dbReference type="Proteomes" id="UP000288216"/>
    </source>
</evidence>
<dbReference type="OrthoDB" id="2274804at2759"/>
<evidence type="ECO:0000256" key="5">
    <source>
        <dbReference type="ARBA" id="ARBA00023242"/>
    </source>
</evidence>
<evidence type="ECO:0000259" key="8">
    <source>
        <dbReference type="Pfam" id="PF05837"/>
    </source>
</evidence>
<comment type="similarity">
    <text evidence="7">Belongs to the CENP-H/MCM16 family.</text>
</comment>
<evidence type="ECO:0000256" key="4">
    <source>
        <dbReference type="ARBA" id="ARBA00022838"/>
    </source>
</evidence>
<dbReference type="GO" id="GO:0005634">
    <property type="term" value="C:nucleus"/>
    <property type="evidence" value="ECO:0007669"/>
    <property type="project" value="UniProtKB-SubCell"/>
</dbReference>
<keyword evidence="5" id="KW-0539">Nucleus</keyword>
<feature type="domain" description="Centromere protein H C-terminal" evidence="8">
    <location>
        <begin position="65"/>
        <end position="264"/>
    </location>
</feature>
<accession>A0A401PM49</accession>
<name>A0A401PM49_SCYTO</name>
<dbReference type="EMBL" id="BFAA01000886">
    <property type="protein sequence ID" value="GCB74206.1"/>
    <property type="molecule type" value="Genomic_DNA"/>
</dbReference>
<evidence type="ECO:0000256" key="1">
    <source>
        <dbReference type="ARBA" id="ARBA00004123"/>
    </source>
</evidence>
<comment type="caution">
    <text evidence="9">The sequence shown here is derived from an EMBL/GenBank/DDBJ whole genome shotgun (WGS) entry which is preliminary data.</text>
</comment>
<organism evidence="9 10">
    <name type="scientific">Scyliorhinus torazame</name>
    <name type="common">Cloudy catshark</name>
    <name type="synonym">Catulus torazame</name>
    <dbReference type="NCBI Taxonomy" id="75743"/>
    <lineage>
        <taxon>Eukaryota</taxon>
        <taxon>Metazoa</taxon>
        <taxon>Chordata</taxon>
        <taxon>Craniata</taxon>
        <taxon>Vertebrata</taxon>
        <taxon>Chondrichthyes</taxon>
        <taxon>Elasmobranchii</taxon>
        <taxon>Galeomorphii</taxon>
        <taxon>Galeoidea</taxon>
        <taxon>Carcharhiniformes</taxon>
        <taxon>Scyliorhinidae</taxon>
        <taxon>Scyliorhinus</taxon>
    </lineage>
</organism>
<feature type="non-terminal residue" evidence="9">
    <location>
        <position position="1"/>
    </location>
</feature>
<keyword evidence="10" id="KW-1185">Reference proteome</keyword>
<dbReference type="PANTHER" id="PTHR48122:SF1">
    <property type="entry name" value="CENTROMERE PROTEIN H"/>
    <property type="match status" value="1"/>
</dbReference>
<dbReference type="Proteomes" id="UP000288216">
    <property type="component" value="Unassembled WGS sequence"/>
</dbReference>
<dbReference type="InterPro" id="IPR040034">
    <property type="entry name" value="CENP-H"/>
</dbReference>
<dbReference type="GO" id="GO:0043515">
    <property type="term" value="F:kinetochore binding"/>
    <property type="evidence" value="ECO:0007669"/>
    <property type="project" value="TreeGrafter"/>
</dbReference>
<evidence type="ECO:0000256" key="7">
    <source>
        <dbReference type="ARBA" id="ARBA00025735"/>
    </source>
</evidence>
<dbReference type="AlphaFoldDB" id="A0A401PM49"/>
<protein>
    <recommendedName>
        <fullName evidence="8">Centromere protein H C-terminal domain-containing protein</fullName>
    </recommendedName>
</protein>
<dbReference type="GO" id="GO:0051382">
    <property type="term" value="P:kinetochore assembly"/>
    <property type="evidence" value="ECO:0007669"/>
    <property type="project" value="InterPro"/>
</dbReference>
<dbReference type="InterPro" id="IPR008426">
    <property type="entry name" value="CENP-H_C"/>
</dbReference>
<evidence type="ECO:0000256" key="6">
    <source>
        <dbReference type="ARBA" id="ARBA00023328"/>
    </source>
</evidence>
<dbReference type="Pfam" id="PF05837">
    <property type="entry name" value="CENP-H"/>
    <property type="match status" value="1"/>
</dbReference>
<comment type="subcellular location">
    <subcellularLocation>
        <location evidence="2">Chromosome</location>
        <location evidence="2">Centromere</location>
        <location evidence="2">Kinetochore</location>
    </subcellularLocation>
    <subcellularLocation>
        <location evidence="1">Nucleus</location>
    </subcellularLocation>
</comment>
<gene>
    <name evidence="9" type="ORF">scyTo_0003294</name>
</gene>
<keyword evidence="3" id="KW-0158">Chromosome</keyword>
<keyword evidence="4" id="KW-0995">Kinetochore</keyword>
<dbReference type="PANTHER" id="PTHR48122">
    <property type="entry name" value="CENTROMERE PROTEIN H"/>
    <property type="match status" value="1"/>
</dbReference>
<evidence type="ECO:0000313" key="9">
    <source>
        <dbReference type="EMBL" id="GCB74206.1"/>
    </source>
</evidence>
<sequence>DIVWAWGDSSTALGFCYEANIHILQELGNSCMKLGQLALDNFHITPAVGQENPVVMDSILHLMWLKDQVIQQTVELETSVKACAETNSEAISEDNLKEVIQGLEKDLEDVSVSFQHKTMALHRLQFTHALGEAAQMNGGEGKLIMKTIEHSLGLCSEILATQKEIHTLENSVLDVQKQRLSNYSRDTIVSLLYRCTLDMRAEKRKQQQLLKQLESELPKRGEKNLREHVKMVILIQKVLQGVVLSSGVNWAKDSGLKKIVLQLENNPLDEVD</sequence>
<proteinExistence type="inferred from homology"/>
<evidence type="ECO:0000256" key="3">
    <source>
        <dbReference type="ARBA" id="ARBA00022454"/>
    </source>
</evidence>
<dbReference type="GO" id="GO:0000776">
    <property type="term" value="C:kinetochore"/>
    <property type="evidence" value="ECO:0007669"/>
    <property type="project" value="UniProtKB-KW"/>
</dbReference>
<evidence type="ECO:0000256" key="2">
    <source>
        <dbReference type="ARBA" id="ARBA00004629"/>
    </source>
</evidence>